<keyword evidence="6" id="KW-0106">Calcium</keyword>
<dbReference type="Gene3D" id="3.60.20.10">
    <property type="entry name" value="Glutamine Phosphoribosylpyrophosphate, subunit 1, domain 1"/>
    <property type="match status" value="1"/>
</dbReference>
<organism evidence="8 9">
    <name type="scientific">Cupriavidus pauculus</name>
    <dbReference type="NCBI Taxonomy" id="82633"/>
    <lineage>
        <taxon>Bacteria</taxon>
        <taxon>Pseudomonadati</taxon>
        <taxon>Pseudomonadota</taxon>
        <taxon>Betaproteobacteria</taxon>
        <taxon>Burkholderiales</taxon>
        <taxon>Burkholderiaceae</taxon>
        <taxon>Cupriavidus</taxon>
    </lineage>
</organism>
<evidence type="ECO:0000256" key="7">
    <source>
        <dbReference type="SAM" id="SignalP"/>
    </source>
</evidence>
<evidence type="ECO:0000256" key="2">
    <source>
        <dbReference type="ARBA" id="ARBA00022729"/>
    </source>
</evidence>
<reference evidence="8 9" key="1">
    <citation type="submission" date="2017-12" db="EMBL/GenBank/DDBJ databases">
        <title>Genome sequence of the active heterotrophic nitrifier-denitrifier, Cupriavidus pauculus UM1.</title>
        <authorList>
            <person name="Putonti C."/>
            <person name="Castignetti D."/>
        </authorList>
    </citation>
    <scope>NUCLEOTIDE SEQUENCE [LARGE SCALE GENOMIC DNA]</scope>
    <source>
        <strain evidence="8 9">UM1</strain>
    </source>
</reference>
<dbReference type="InterPro" id="IPR043146">
    <property type="entry name" value="Penicillin_amidase_N_B-knob"/>
</dbReference>
<feature type="binding site" evidence="6">
    <location>
        <position position="183"/>
    </location>
    <ligand>
        <name>Ca(2+)</name>
        <dbReference type="ChEBI" id="CHEBI:29108"/>
    </ligand>
</feature>
<dbReference type="PANTHER" id="PTHR34218">
    <property type="entry name" value="PEPTIDASE S45 PENICILLIN AMIDASE"/>
    <property type="match status" value="1"/>
</dbReference>
<evidence type="ECO:0000256" key="6">
    <source>
        <dbReference type="PIRSR" id="PIRSR001227-2"/>
    </source>
</evidence>
<dbReference type="Pfam" id="PF01804">
    <property type="entry name" value="Penicil_amidase"/>
    <property type="match status" value="1"/>
</dbReference>
<dbReference type="OrthoDB" id="9760084at2"/>
<evidence type="ECO:0000313" key="9">
    <source>
        <dbReference type="Proteomes" id="UP000234341"/>
    </source>
</evidence>
<dbReference type="CDD" id="cd01936">
    <property type="entry name" value="Ntn_CA"/>
    <property type="match status" value="1"/>
</dbReference>
<dbReference type="Proteomes" id="UP000234341">
    <property type="component" value="Unassembled WGS sequence"/>
</dbReference>
<dbReference type="AlphaFoldDB" id="A0A2N5CD87"/>
<comment type="cofactor">
    <cofactor evidence="6">
        <name>Ca(2+)</name>
        <dbReference type="ChEBI" id="CHEBI:29108"/>
    </cofactor>
    <text evidence="6">Binds 1 Ca(2+) ion per dimer.</text>
</comment>
<sequence length="799" mass="85089">MIARIAYRVPRLLAALVAAGAVLHTAAWARTPQSATQSATQTEIRRTAYGIPHIRAASERGLGYGIGYAYAQDNLCLLADDVTTVNGERSLHFGPQAEGAAGMPNLQSDAFFRWLNQNAAVDAFLAAQPAPVRDLMRGYADGYNRYLADTAVSALPAPCGGQAWLRPITDRDLARLTRRLLIEGGVAPFAQAVVGAAPPVAEGGKPGTVSAIDPAEATAADARLADAHARYVARRGSNAMAVGGALSANGRGLLLGNPHFPWSGTLRFYQMHLTIPGRLDVMGAALPGLPVVNIGFTRHVAWTHTVDASAHFTLYRLQLDPHDPTAYLVDGKREPMRRITVAVPVKGPDGKVIMRSHAFFETRYGPVLNWPGRFGWTQDAAFAIRDANLDNTRVLAQWHAMAQARSLDAFQATIGKTLGIPWVNTLAVGDAGANAQALYMNVSVIPNVDGRRWSACGMGDGAGPVRVLDGSRQACAWGRDAGAPAPGIVAASNLPVLRRTDFVQNANDSAWLANPASPLTGFPGVVSRQDVPLGLRARRVLDWIGQRAGQRIGADDLASLVMDDRAYAADLVLDDVLALCRQAGDGADADAITACQALAGWDRTAGIGSSAGYLYFEAFMDRVNQLPSPWAVPFDPRQPLTTPRGLALASPEARQALLAALSAAGKAVRDQGVAPDARWGAVQVATRGDRAIPIHGGRGELGVYNVIESRPSGPGRREVFSGSSYIQVVSFGSNGPHARTLLTFSQSANLASPHAADQTELFSQRQWVDVPFTEAAIRADRDYQRLVLDMTPGTPRRAH</sequence>
<feature type="signal peptide" evidence="7">
    <location>
        <begin position="1"/>
        <end position="29"/>
    </location>
</feature>
<feature type="chain" id="PRO_5014982431" evidence="7">
    <location>
        <begin position="30"/>
        <end position="799"/>
    </location>
</feature>
<dbReference type="InterPro" id="IPR029055">
    <property type="entry name" value="Ntn_hydrolases_N"/>
</dbReference>
<evidence type="ECO:0000256" key="1">
    <source>
        <dbReference type="ARBA" id="ARBA00006586"/>
    </source>
</evidence>
<dbReference type="InterPro" id="IPR043147">
    <property type="entry name" value="Penicillin_amidase_A-knob"/>
</dbReference>
<dbReference type="InterPro" id="IPR023343">
    <property type="entry name" value="Penicillin_amidase_dom1"/>
</dbReference>
<dbReference type="GO" id="GO:0017000">
    <property type="term" value="P:antibiotic biosynthetic process"/>
    <property type="evidence" value="ECO:0007669"/>
    <property type="project" value="InterPro"/>
</dbReference>
<keyword evidence="2 7" id="KW-0732">Signal</keyword>
<evidence type="ECO:0000313" key="8">
    <source>
        <dbReference type="EMBL" id="PLQ00213.1"/>
    </source>
</evidence>
<dbReference type="GO" id="GO:0046872">
    <property type="term" value="F:metal ion binding"/>
    <property type="evidence" value="ECO:0007669"/>
    <property type="project" value="UniProtKB-KW"/>
</dbReference>
<gene>
    <name evidence="8" type="ORF">CYJ10_11150</name>
</gene>
<dbReference type="InterPro" id="IPR014395">
    <property type="entry name" value="Pen/GL7ACA/AHL_acylase"/>
</dbReference>
<dbReference type="RefSeq" id="WP_101681584.1">
    <property type="nucleotide sequence ID" value="NZ_PJRP01000004.1"/>
</dbReference>
<dbReference type="SUPFAM" id="SSF56235">
    <property type="entry name" value="N-terminal nucleophile aminohydrolases (Ntn hydrolases)"/>
    <property type="match status" value="1"/>
</dbReference>
<keyword evidence="3" id="KW-0378">Hydrolase</keyword>
<evidence type="ECO:0000256" key="5">
    <source>
        <dbReference type="PIRSR" id="PIRSR001227-1"/>
    </source>
</evidence>
<dbReference type="PIRSF" id="PIRSF001227">
    <property type="entry name" value="Pen_acylase"/>
    <property type="match status" value="1"/>
</dbReference>
<dbReference type="InterPro" id="IPR002692">
    <property type="entry name" value="S45"/>
</dbReference>
<dbReference type="Gene3D" id="2.30.120.10">
    <property type="match status" value="1"/>
</dbReference>
<feature type="active site" description="Nucleophile" evidence="5">
    <location>
        <position position="237"/>
    </location>
</feature>
<protein>
    <submittedName>
        <fullName evidence="8">Acylase</fullName>
    </submittedName>
</protein>
<accession>A0A2N5CD87</accession>
<dbReference type="PANTHER" id="PTHR34218:SF3">
    <property type="entry name" value="ACYL-HOMOSERINE LACTONE ACYLASE PVDQ"/>
    <property type="match status" value="1"/>
</dbReference>
<keyword evidence="4" id="KW-0865">Zymogen</keyword>
<dbReference type="Gene3D" id="1.10.1400.10">
    <property type="match status" value="1"/>
</dbReference>
<evidence type="ECO:0000256" key="3">
    <source>
        <dbReference type="ARBA" id="ARBA00022801"/>
    </source>
</evidence>
<dbReference type="GO" id="GO:0016811">
    <property type="term" value="F:hydrolase activity, acting on carbon-nitrogen (but not peptide) bonds, in linear amides"/>
    <property type="evidence" value="ECO:0007669"/>
    <property type="project" value="InterPro"/>
</dbReference>
<evidence type="ECO:0000256" key="4">
    <source>
        <dbReference type="ARBA" id="ARBA00023145"/>
    </source>
</evidence>
<comment type="caution">
    <text evidence="8">The sequence shown here is derived from an EMBL/GenBank/DDBJ whole genome shotgun (WGS) entry which is preliminary data.</text>
</comment>
<name>A0A2N5CD87_9BURK</name>
<proteinExistence type="inferred from homology"/>
<dbReference type="EMBL" id="PJRP01000004">
    <property type="protein sequence ID" value="PLQ00213.1"/>
    <property type="molecule type" value="Genomic_DNA"/>
</dbReference>
<keyword evidence="6" id="KW-0479">Metal-binding</keyword>
<dbReference type="Gene3D" id="1.10.439.10">
    <property type="entry name" value="Penicillin Amidohydrolase, domain 1"/>
    <property type="match status" value="1"/>
</dbReference>
<comment type="similarity">
    <text evidence="1">Belongs to the peptidase S45 family.</text>
</comment>